<evidence type="ECO:0000256" key="1">
    <source>
        <dbReference type="SAM" id="MobiDB-lite"/>
    </source>
</evidence>
<dbReference type="AlphaFoldDB" id="A0A9P4IDD0"/>
<feature type="compositionally biased region" description="Basic and acidic residues" evidence="1">
    <location>
        <begin position="323"/>
        <end position="332"/>
    </location>
</feature>
<feature type="region of interest" description="Disordered" evidence="1">
    <location>
        <begin position="493"/>
        <end position="515"/>
    </location>
</feature>
<organism evidence="2 3">
    <name type="scientific">Rhizodiscina lignyota</name>
    <dbReference type="NCBI Taxonomy" id="1504668"/>
    <lineage>
        <taxon>Eukaryota</taxon>
        <taxon>Fungi</taxon>
        <taxon>Dikarya</taxon>
        <taxon>Ascomycota</taxon>
        <taxon>Pezizomycotina</taxon>
        <taxon>Dothideomycetes</taxon>
        <taxon>Pleosporomycetidae</taxon>
        <taxon>Aulographales</taxon>
        <taxon>Rhizodiscinaceae</taxon>
        <taxon>Rhizodiscina</taxon>
    </lineage>
</organism>
<keyword evidence="3" id="KW-1185">Reference proteome</keyword>
<sequence length="532" mass="60019">MDTPKYRPAKVVGFTLRDTSTVLLDDELYPQAISFLSSLLHSGGSQNRQWSTEAYTPCARQLVLLSTIVVHPLFTNRASNAERSEASNSTLHLLYDITKVVGPVNAGFAAAFDFSSHRALRTHTRKRAAPLDSDSDDSDELRDRNLESKYARSESVWMQADDLWHIVGWSFNCSIKYKKRWERWALWLEFIVSAIEADWKERVHHAKETVEFGPSAARGLLRGSMIFQYVGGNEGRNRQRRIMRAILADGQQKSLNEFPEIWNNETKERKSKKDQLDKPSKKINLDEGEFGDYDIDDDEDELMEDGDEDGEGDVTITPDSEDSESKKIRAEAPDPFQLGTAKLGGVTAVSLRLRLLALLLKLSCDLPRDFTNNAEEFLDLYTEFLRPLPLPHFCALSTNPYIDAANHVCLLVNHLIPLTAVSPPKDLFNITQQDLVRDFIPRAANAYSNVDNAKVSVVLECLFVSMLDHFGIEPTEEFGSAVEEGIRARKARAIGDARKKDKGTSGDEKNARKELDFSSERLMTLLEMIEEG</sequence>
<accession>A0A9P4IDD0</accession>
<feature type="region of interest" description="Disordered" evidence="1">
    <location>
        <begin position="258"/>
        <end position="332"/>
    </location>
</feature>
<protein>
    <submittedName>
        <fullName evidence="2">Uncharacterized protein</fullName>
    </submittedName>
</protein>
<dbReference type="OrthoDB" id="5411773at2759"/>
<feature type="compositionally biased region" description="Acidic residues" evidence="1">
    <location>
        <begin position="286"/>
        <end position="312"/>
    </location>
</feature>
<name>A0A9P4IDD0_9PEZI</name>
<proteinExistence type="predicted"/>
<dbReference type="Proteomes" id="UP000799772">
    <property type="component" value="Unassembled WGS sequence"/>
</dbReference>
<comment type="caution">
    <text evidence="2">The sequence shown here is derived from an EMBL/GenBank/DDBJ whole genome shotgun (WGS) entry which is preliminary data.</text>
</comment>
<dbReference type="EMBL" id="ML978125">
    <property type="protein sequence ID" value="KAF2099515.1"/>
    <property type="molecule type" value="Genomic_DNA"/>
</dbReference>
<evidence type="ECO:0000313" key="3">
    <source>
        <dbReference type="Proteomes" id="UP000799772"/>
    </source>
</evidence>
<gene>
    <name evidence="2" type="ORF">NA57DRAFT_55479</name>
</gene>
<feature type="compositionally biased region" description="Basic and acidic residues" evidence="1">
    <location>
        <begin position="265"/>
        <end position="285"/>
    </location>
</feature>
<reference evidence="2" key="1">
    <citation type="journal article" date="2020" name="Stud. Mycol.">
        <title>101 Dothideomycetes genomes: a test case for predicting lifestyles and emergence of pathogens.</title>
        <authorList>
            <person name="Haridas S."/>
            <person name="Albert R."/>
            <person name="Binder M."/>
            <person name="Bloem J."/>
            <person name="Labutti K."/>
            <person name="Salamov A."/>
            <person name="Andreopoulos B."/>
            <person name="Baker S."/>
            <person name="Barry K."/>
            <person name="Bills G."/>
            <person name="Bluhm B."/>
            <person name="Cannon C."/>
            <person name="Castanera R."/>
            <person name="Culley D."/>
            <person name="Daum C."/>
            <person name="Ezra D."/>
            <person name="Gonzalez J."/>
            <person name="Henrissat B."/>
            <person name="Kuo A."/>
            <person name="Liang C."/>
            <person name="Lipzen A."/>
            <person name="Lutzoni F."/>
            <person name="Magnuson J."/>
            <person name="Mondo S."/>
            <person name="Nolan M."/>
            <person name="Ohm R."/>
            <person name="Pangilinan J."/>
            <person name="Park H.-J."/>
            <person name="Ramirez L."/>
            <person name="Alfaro M."/>
            <person name="Sun H."/>
            <person name="Tritt A."/>
            <person name="Yoshinaga Y."/>
            <person name="Zwiers L.-H."/>
            <person name="Turgeon B."/>
            <person name="Goodwin S."/>
            <person name="Spatafora J."/>
            <person name="Crous P."/>
            <person name="Grigoriev I."/>
        </authorList>
    </citation>
    <scope>NUCLEOTIDE SEQUENCE</scope>
    <source>
        <strain evidence="2">CBS 133067</strain>
    </source>
</reference>
<evidence type="ECO:0000313" key="2">
    <source>
        <dbReference type="EMBL" id="KAF2099515.1"/>
    </source>
</evidence>